<dbReference type="Proteomes" id="UP000015545">
    <property type="component" value="Segment"/>
</dbReference>
<gene>
    <name evidence="1" type="ORF">PaBG_00309</name>
</gene>
<dbReference type="EMBL" id="KF147891">
    <property type="protein sequence ID" value="AGS82192.1"/>
    <property type="molecule type" value="Genomic_DNA"/>
</dbReference>
<sequence length="183" mass="20800">MSSYTEIDMRRITVTDKGCHVRFYSPEKEAMWFPAAKGKERALSEAIRYRNRRERELGLTKKDYGSRRPRARHANSKADTGVFPSIGYKNNRFYADVLGVLNYTDEDGKPKRKQKAVSILKHGYHAAYIMALDARCTMSGLPRPTKVVVPKLTEEQTALLLQHGATKKLLTEKAVVPWTGQKA</sequence>
<evidence type="ECO:0000313" key="1">
    <source>
        <dbReference type="EMBL" id="AGS82192.1"/>
    </source>
</evidence>
<evidence type="ECO:0000313" key="2">
    <source>
        <dbReference type="Proteomes" id="UP000015545"/>
    </source>
</evidence>
<proteinExistence type="predicted"/>
<name>S5VVH9_9CAUD</name>
<organism evidence="1 2">
    <name type="scientific">Pseudomonas phage PaBG</name>
    <dbReference type="NCBI Taxonomy" id="1335230"/>
    <lineage>
        <taxon>Viruses</taxon>
        <taxon>Duplodnaviria</taxon>
        <taxon>Heunggongvirae</taxon>
        <taxon>Uroviricota</taxon>
        <taxon>Caudoviricetes</taxon>
        <taxon>Baikalvirus</taxon>
        <taxon>Baikalvirus PaBG</taxon>
    </lineage>
</organism>
<accession>S5VVH9</accession>
<dbReference type="KEGG" id="vg:16574994"/>
<reference evidence="1 2" key="1">
    <citation type="journal article" date="2014" name="Genome Announc.">
        <title>Complete Genome Sequence of the Novel Giant Pseudomonas Phage PaBG.</title>
        <authorList>
            <person name="Sykilinda N.N."/>
            <person name="Bondar A.A."/>
            <person name="Gorshkova A.S."/>
            <person name="Kurochkina L.P."/>
            <person name="Kulikov E.E."/>
            <person name="Shneider M.M."/>
            <person name="Kadykov V.A."/>
            <person name="Solovjeva N.V."/>
            <person name="Kabilov M.R."/>
            <person name="Mesyanzhinov V.V."/>
            <person name="Vlassov V.V."/>
            <person name="Drukker V.V."/>
            <person name="Miroshnikov K.A."/>
        </authorList>
    </citation>
    <scope>NUCLEOTIDE SEQUENCE [LARGE SCALE GENOMIC DNA]</scope>
</reference>
<keyword evidence="2" id="KW-1185">Reference proteome</keyword>
<dbReference type="RefSeq" id="YP_008433639.1">
    <property type="nucleotide sequence ID" value="NC_022096.1"/>
</dbReference>
<protein>
    <submittedName>
        <fullName evidence="1">Uncharacterized protein</fullName>
    </submittedName>
</protein>